<dbReference type="EMBL" id="CP047628">
    <property type="protein sequence ID" value="QIW58310.1"/>
    <property type="molecule type" value="Genomic_DNA"/>
</dbReference>
<dbReference type="Proteomes" id="UP000501558">
    <property type="component" value="Chromosome"/>
</dbReference>
<accession>A0AAE7CSC2</accession>
<dbReference type="AlphaFoldDB" id="A0AAE7CSC2"/>
<protein>
    <submittedName>
        <fullName evidence="2">Uncharacterized protein</fullName>
    </submittedName>
</protein>
<dbReference type="RefSeq" id="WP_167841258.1">
    <property type="nucleotide sequence ID" value="NZ_CP047628.1"/>
</dbReference>
<evidence type="ECO:0000313" key="3">
    <source>
        <dbReference type="Proteomes" id="UP000501558"/>
    </source>
</evidence>
<reference evidence="2 3" key="1">
    <citation type="submission" date="2019-12" db="EMBL/GenBank/DDBJ databases">
        <title>Whole genome sequences of Lactococcus raffinolactis strains isolated from sewage.</title>
        <authorList>
            <person name="Ybazeta G."/>
            <person name="Ross M."/>
            <person name="Brabant-Kirwan D."/>
            <person name="Saleh M."/>
            <person name="Dillon J.A."/>
            <person name="Splinter K."/>
            <person name="Nokhbeh R."/>
        </authorList>
    </citation>
    <scope>NUCLEOTIDE SEQUENCE [LARGE SCALE GENOMIC DNA]</scope>
    <source>
        <strain evidence="2 3">Lr_19_14</strain>
    </source>
</reference>
<organism evidence="2 3">
    <name type="scientific">Pseudolactococcus raffinolactis</name>
    <dbReference type="NCBI Taxonomy" id="1366"/>
    <lineage>
        <taxon>Bacteria</taxon>
        <taxon>Bacillati</taxon>
        <taxon>Bacillota</taxon>
        <taxon>Bacilli</taxon>
        <taxon>Lactobacillales</taxon>
        <taxon>Streptococcaceae</taxon>
        <taxon>Pseudolactococcus</taxon>
    </lineage>
</organism>
<keyword evidence="1" id="KW-0175">Coiled coil</keyword>
<keyword evidence="3" id="KW-1185">Reference proteome</keyword>
<evidence type="ECO:0000256" key="1">
    <source>
        <dbReference type="SAM" id="Coils"/>
    </source>
</evidence>
<evidence type="ECO:0000313" key="2">
    <source>
        <dbReference type="EMBL" id="QIW58310.1"/>
    </source>
</evidence>
<gene>
    <name evidence="2" type="ORF">GU334_05070</name>
</gene>
<feature type="coiled-coil region" evidence="1">
    <location>
        <begin position="6"/>
        <end position="33"/>
    </location>
</feature>
<proteinExistence type="predicted"/>
<name>A0AAE7CSC2_9LACT</name>
<sequence length="124" mass="14645">MSYQPRYKLEKLIVDQNTEIERLLEENEWLRKNVAIVIEKDNDLVSENRSLKQQIEVFEKAKNADVPLANHADVFTRSELWSKPQTENNRLLDIIFKRDQEKITRLSIADTASYIDRELTNAKI</sequence>